<dbReference type="EMBL" id="GBRH01241278">
    <property type="protein sequence ID" value="JAD56617.1"/>
    <property type="molecule type" value="Transcribed_RNA"/>
</dbReference>
<accession>A0A0A9BBH2</accession>
<evidence type="ECO:0000313" key="1">
    <source>
        <dbReference type="EMBL" id="JAD56617.1"/>
    </source>
</evidence>
<dbReference type="AlphaFoldDB" id="A0A0A9BBH2"/>
<organism evidence="1">
    <name type="scientific">Arundo donax</name>
    <name type="common">Giant reed</name>
    <name type="synonym">Donax arundinaceus</name>
    <dbReference type="NCBI Taxonomy" id="35708"/>
    <lineage>
        <taxon>Eukaryota</taxon>
        <taxon>Viridiplantae</taxon>
        <taxon>Streptophyta</taxon>
        <taxon>Embryophyta</taxon>
        <taxon>Tracheophyta</taxon>
        <taxon>Spermatophyta</taxon>
        <taxon>Magnoliopsida</taxon>
        <taxon>Liliopsida</taxon>
        <taxon>Poales</taxon>
        <taxon>Poaceae</taxon>
        <taxon>PACMAD clade</taxon>
        <taxon>Arundinoideae</taxon>
        <taxon>Arundineae</taxon>
        <taxon>Arundo</taxon>
    </lineage>
</organism>
<sequence>MLIAVKLMKLAARLKEKEKSNTSCRQCCLLLLHGLKVT</sequence>
<reference evidence="1" key="2">
    <citation type="journal article" date="2015" name="Data Brief">
        <title>Shoot transcriptome of the giant reed, Arundo donax.</title>
        <authorList>
            <person name="Barrero R.A."/>
            <person name="Guerrero F.D."/>
            <person name="Moolhuijzen P."/>
            <person name="Goolsby J.A."/>
            <person name="Tidwell J."/>
            <person name="Bellgard S.E."/>
            <person name="Bellgard M.I."/>
        </authorList>
    </citation>
    <scope>NUCLEOTIDE SEQUENCE</scope>
    <source>
        <tissue evidence="1">Shoot tissue taken approximately 20 cm above the soil surface</tissue>
    </source>
</reference>
<protein>
    <submittedName>
        <fullName evidence="1">Uncharacterized protein</fullName>
    </submittedName>
</protein>
<proteinExistence type="predicted"/>
<name>A0A0A9BBH2_ARUDO</name>
<reference evidence="1" key="1">
    <citation type="submission" date="2014-09" db="EMBL/GenBank/DDBJ databases">
        <authorList>
            <person name="Magalhaes I.L.F."/>
            <person name="Oliveira U."/>
            <person name="Santos F.R."/>
            <person name="Vidigal T.H.D.A."/>
            <person name="Brescovit A.D."/>
            <person name="Santos A.J."/>
        </authorList>
    </citation>
    <scope>NUCLEOTIDE SEQUENCE</scope>
    <source>
        <tissue evidence="1">Shoot tissue taken approximately 20 cm above the soil surface</tissue>
    </source>
</reference>